<organism evidence="2 3">
    <name type="scientific">Penaeus vannamei</name>
    <name type="common">Whiteleg shrimp</name>
    <name type="synonym">Litopenaeus vannamei</name>
    <dbReference type="NCBI Taxonomy" id="6689"/>
    <lineage>
        <taxon>Eukaryota</taxon>
        <taxon>Metazoa</taxon>
        <taxon>Ecdysozoa</taxon>
        <taxon>Arthropoda</taxon>
        <taxon>Crustacea</taxon>
        <taxon>Multicrustacea</taxon>
        <taxon>Malacostraca</taxon>
        <taxon>Eumalacostraca</taxon>
        <taxon>Eucarida</taxon>
        <taxon>Decapoda</taxon>
        <taxon>Dendrobranchiata</taxon>
        <taxon>Penaeoidea</taxon>
        <taxon>Penaeidae</taxon>
        <taxon>Penaeus</taxon>
    </lineage>
</organism>
<protein>
    <submittedName>
        <fullName evidence="2">Uncharacterized protein</fullName>
    </submittedName>
</protein>
<evidence type="ECO:0000313" key="2">
    <source>
        <dbReference type="EMBL" id="ROT77333.1"/>
    </source>
</evidence>
<sequence>MEVSDLEDGTEPTKIINVTNEESLNLMGSPPDAVASPSDDLSERRSSNSSLTSVTSVAPSCHPRSSTGSGRHLGSKPDQQDGITKGPTEWGLQLLDWEGEITHTGKAFLDSNPKPLAK</sequence>
<accession>A0A423TLK8</accession>
<proteinExistence type="predicted"/>
<dbReference type="EMBL" id="QCYY01001538">
    <property type="protein sequence ID" value="ROT77333.1"/>
    <property type="molecule type" value="Genomic_DNA"/>
</dbReference>
<feature type="compositionally biased region" description="Low complexity" evidence="1">
    <location>
        <begin position="47"/>
        <end position="57"/>
    </location>
</feature>
<evidence type="ECO:0000313" key="3">
    <source>
        <dbReference type="Proteomes" id="UP000283509"/>
    </source>
</evidence>
<name>A0A423TLK8_PENVA</name>
<comment type="caution">
    <text evidence="2">The sequence shown here is derived from an EMBL/GenBank/DDBJ whole genome shotgun (WGS) entry which is preliminary data.</text>
</comment>
<keyword evidence="3" id="KW-1185">Reference proteome</keyword>
<reference evidence="2 3" key="2">
    <citation type="submission" date="2019-01" db="EMBL/GenBank/DDBJ databases">
        <title>The decoding of complex shrimp genome reveals the adaptation for benthos swimmer, frequently molting mechanism and breeding impact on genome.</title>
        <authorList>
            <person name="Sun Y."/>
            <person name="Gao Y."/>
            <person name="Yu Y."/>
        </authorList>
    </citation>
    <scope>NUCLEOTIDE SEQUENCE [LARGE SCALE GENOMIC DNA]</scope>
    <source>
        <tissue evidence="2">Muscle</tissue>
    </source>
</reference>
<dbReference type="Proteomes" id="UP000283509">
    <property type="component" value="Unassembled WGS sequence"/>
</dbReference>
<gene>
    <name evidence="2" type="ORF">C7M84_004034</name>
</gene>
<reference evidence="2 3" key="1">
    <citation type="submission" date="2018-04" db="EMBL/GenBank/DDBJ databases">
        <authorList>
            <person name="Zhang X."/>
            <person name="Yuan J."/>
            <person name="Li F."/>
            <person name="Xiang J."/>
        </authorList>
    </citation>
    <scope>NUCLEOTIDE SEQUENCE [LARGE SCALE GENOMIC DNA]</scope>
    <source>
        <tissue evidence="2">Muscle</tissue>
    </source>
</reference>
<feature type="region of interest" description="Disordered" evidence="1">
    <location>
        <begin position="21"/>
        <end position="91"/>
    </location>
</feature>
<evidence type="ECO:0000256" key="1">
    <source>
        <dbReference type="SAM" id="MobiDB-lite"/>
    </source>
</evidence>
<dbReference type="AlphaFoldDB" id="A0A423TLK8"/>